<proteinExistence type="predicted"/>
<name>A0ACC0BM03_CATRO</name>
<dbReference type="EMBL" id="CM044703">
    <property type="protein sequence ID" value="KAI5673690.1"/>
    <property type="molecule type" value="Genomic_DNA"/>
</dbReference>
<dbReference type="Proteomes" id="UP001060085">
    <property type="component" value="Linkage Group LG03"/>
</dbReference>
<reference evidence="2" key="1">
    <citation type="journal article" date="2023" name="Nat. Plants">
        <title>Single-cell RNA sequencing provides a high-resolution roadmap for understanding the multicellular compartmentation of specialized metabolism.</title>
        <authorList>
            <person name="Sun S."/>
            <person name="Shen X."/>
            <person name="Li Y."/>
            <person name="Li Y."/>
            <person name="Wang S."/>
            <person name="Li R."/>
            <person name="Zhang H."/>
            <person name="Shen G."/>
            <person name="Guo B."/>
            <person name="Wei J."/>
            <person name="Xu J."/>
            <person name="St-Pierre B."/>
            <person name="Chen S."/>
            <person name="Sun C."/>
        </authorList>
    </citation>
    <scope>NUCLEOTIDE SEQUENCE [LARGE SCALE GENOMIC DNA]</scope>
</reference>
<evidence type="ECO:0000313" key="2">
    <source>
        <dbReference type="Proteomes" id="UP001060085"/>
    </source>
</evidence>
<protein>
    <submittedName>
        <fullName evidence="1">Uncharacterized protein</fullName>
    </submittedName>
</protein>
<organism evidence="1 2">
    <name type="scientific">Catharanthus roseus</name>
    <name type="common">Madagascar periwinkle</name>
    <name type="synonym">Vinca rosea</name>
    <dbReference type="NCBI Taxonomy" id="4058"/>
    <lineage>
        <taxon>Eukaryota</taxon>
        <taxon>Viridiplantae</taxon>
        <taxon>Streptophyta</taxon>
        <taxon>Embryophyta</taxon>
        <taxon>Tracheophyta</taxon>
        <taxon>Spermatophyta</taxon>
        <taxon>Magnoliopsida</taxon>
        <taxon>eudicotyledons</taxon>
        <taxon>Gunneridae</taxon>
        <taxon>Pentapetalae</taxon>
        <taxon>asterids</taxon>
        <taxon>lamiids</taxon>
        <taxon>Gentianales</taxon>
        <taxon>Apocynaceae</taxon>
        <taxon>Rauvolfioideae</taxon>
        <taxon>Vinceae</taxon>
        <taxon>Catharanthinae</taxon>
        <taxon>Catharanthus</taxon>
    </lineage>
</organism>
<keyword evidence="2" id="KW-1185">Reference proteome</keyword>
<accession>A0ACC0BM03</accession>
<comment type="caution">
    <text evidence="1">The sequence shown here is derived from an EMBL/GenBank/DDBJ whole genome shotgun (WGS) entry which is preliminary data.</text>
</comment>
<sequence length="323" mass="37557">MVLLGVFFFFFFDYQLSSIIMEHYFSCPNLQEFSSNNPIPTTTTTTTTTTTHSETNYTHNNINDHQYILGQPTLASSGGGGEIGGIAALDNYSLFGDQQGHDHDIINNINIDHCMSGFYDHENLFLDQYYEPIQAVPVSDVPDVHVHVVNNNNINNERMMLPSGFRFCPYDIELIRDYLMKKIAHPQLNWDHIKQVQLYDCDPSQLAACYPNDEGEWYFFTERDKRYPNGERPNRSTRSGYWKATGARRKIVDNEGIEIGNKRPLVFYQGKHKDNRERSSKEEPKKTDWIMYEYQVHDPTTTTSNSNRRKRDEFENTTMRLDG</sequence>
<evidence type="ECO:0000313" key="1">
    <source>
        <dbReference type="EMBL" id="KAI5673690.1"/>
    </source>
</evidence>
<gene>
    <name evidence="1" type="ORF">M9H77_14054</name>
</gene>